<reference evidence="1" key="1">
    <citation type="submission" date="2020-10" db="EMBL/GenBank/DDBJ databases">
        <title>Taxonomic study of unclassified bacteria belonging to the class Ktedonobacteria.</title>
        <authorList>
            <person name="Yabe S."/>
            <person name="Wang C.M."/>
            <person name="Zheng Y."/>
            <person name="Sakai Y."/>
            <person name="Cavaletti L."/>
            <person name="Monciardini P."/>
            <person name="Donadio S."/>
        </authorList>
    </citation>
    <scope>NUCLEOTIDE SEQUENCE</scope>
    <source>
        <strain evidence="1">SOSP1-1</strain>
    </source>
</reference>
<comment type="caution">
    <text evidence="1">The sequence shown here is derived from an EMBL/GenBank/DDBJ whole genome shotgun (WGS) entry which is preliminary data.</text>
</comment>
<organism evidence="1 2">
    <name type="scientific">Ktedonospora formicarum</name>
    <dbReference type="NCBI Taxonomy" id="2778364"/>
    <lineage>
        <taxon>Bacteria</taxon>
        <taxon>Bacillati</taxon>
        <taxon>Chloroflexota</taxon>
        <taxon>Ktedonobacteria</taxon>
        <taxon>Ktedonobacterales</taxon>
        <taxon>Ktedonobacteraceae</taxon>
        <taxon>Ktedonospora</taxon>
    </lineage>
</organism>
<dbReference type="Gene3D" id="3.30.160.800">
    <property type="match status" value="1"/>
</dbReference>
<proteinExistence type="predicted"/>
<accession>A0A8J3MZ68</accession>
<name>A0A8J3MZ68_9CHLR</name>
<dbReference type="Proteomes" id="UP000612362">
    <property type="component" value="Unassembled WGS sequence"/>
</dbReference>
<sequence length="56" mass="6302">MFASIPLLQEANHTYTQTMTDEARRLAYVALTRARLGAMWAPLLSAAKIWPKKAKV</sequence>
<gene>
    <name evidence="1" type="ORF">KSX_96410</name>
</gene>
<evidence type="ECO:0000313" key="1">
    <source>
        <dbReference type="EMBL" id="GHO51478.1"/>
    </source>
</evidence>
<dbReference type="AlphaFoldDB" id="A0A8J3MZ68"/>
<evidence type="ECO:0000313" key="2">
    <source>
        <dbReference type="Proteomes" id="UP000612362"/>
    </source>
</evidence>
<dbReference type="EMBL" id="BNJF01000013">
    <property type="protein sequence ID" value="GHO51478.1"/>
    <property type="molecule type" value="Genomic_DNA"/>
</dbReference>
<evidence type="ECO:0008006" key="3">
    <source>
        <dbReference type="Google" id="ProtNLM"/>
    </source>
</evidence>
<protein>
    <recommendedName>
        <fullName evidence="3">UvrD-like helicase C-terminal domain-containing protein</fullName>
    </recommendedName>
</protein>
<keyword evidence="2" id="KW-1185">Reference proteome</keyword>